<sequence>MKLGIMRKRIIKNKLIIDNEFLEKLKFLLFGLKVYGFLKK</sequence>
<keyword evidence="1" id="KW-0614">Plasmid</keyword>
<reference evidence="1 2" key="1">
    <citation type="submission" date="2009-02" db="EMBL/GenBank/DDBJ databases">
        <authorList>
            <person name="Fraser-Liggett C.M."/>
            <person name="Mongodin E.F."/>
            <person name="Casjens B."/>
            <person name="Dunn J."/>
            <person name="Luft B."/>
            <person name="Qiu W."/>
            <person name="Schutzer S."/>
            <person name="Sebastian Y."/>
        </authorList>
    </citation>
    <scope>NUCLEOTIDE SEQUENCE [LARGE SCALE GENOMIC DNA]</scope>
    <source>
        <strain evidence="1 2">A14S</strain>
        <plasmid evidence="1">unnamed</plasmid>
    </source>
</reference>
<name>B9X9H9_9SPIR</name>
<proteinExistence type="predicted"/>
<dbReference type="HOGENOM" id="CLU_3285885_0_0_12"/>
<protein>
    <submittedName>
        <fullName evidence="1">Uncharacterized protein</fullName>
    </submittedName>
</protein>
<dbReference type="EMBL" id="ABKB02000036">
    <property type="protein sequence ID" value="EEF83964.1"/>
    <property type="molecule type" value="Genomic_DNA"/>
</dbReference>
<evidence type="ECO:0000313" key="1">
    <source>
        <dbReference type="EMBL" id="EEF83964.1"/>
    </source>
</evidence>
<geneLocation type="plasmid" evidence="1">
    <name>unnamed</name>
</geneLocation>
<gene>
    <name evidence="1" type="ORF">BSPA14S_PA0101</name>
</gene>
<accession>B9X9H9</accession>
<dbReference type="AlphaFoldDB" id="B9X9H9"/>
<comment type="caution">
    <text evidence="1">The sequence shown here is derived from an EMBL/GenBank/DDBJ whole genome shotgun (WGS) entry which is preliminary data.</text>
</comment>
<dbReference type="Proteomes" id="UP000003481">
    <property type="component" value="Unassembled WGS sequence"/>
</dbReference>
<organism evidence="1 2">
    <name type="scientific">Borreliella spielmanii A14S</name>
    <dbReference type="NCBI Taxonomy" id="498742"/>
    <lineage>
        <taxon>Bacteria</taxon>
        <taxon>Pseudomonadati</taxon>
        <taxon>Spirochaetota</taxon>
        <taxon>Spirochaetia</taxon>
        <taxon>Spirochaetales</taxon>
        <taxon>Borreliaceae</taxon>
        <taxon>Borreliella</taxon>
    </lineage>
</organism>
<evidence type="ECO:0000313" key="2">
    <source>
        <dbReference type="Proteomes" id="UP000003481"/>
    </source>
</evidence>